<comment type="caution">
    <text evidence="2">The sequence shown here is derived from an EMBL/GenBank/DDBJ whole genome shotgun (WGS) entry which is preliminary data.</text>
</comment>
<evidence type="ECO:0000313" key="3">
    <source>
        <dbReference type="Proteomes" id="UP000620075"/>
    </source>
</evidence>
<dbReference type="Gene3D" id="3.20.20.210">
    <property type="match status" value="1"/>
</dbReference>
<dbReference type="GO" id="GO:0009086">
    <property type="term" value="P:methionine biosynthetic process"/>
    <property type="evidence" value="ECO:0007669"/>
    <property type="project" value="InterPro"/>
</dbReference>
<accession>A0A934KGW0</accession>
<dbReference type="GO" id="GO:0008270">
    <property type="term" value="F:zinc ion binding"/>
    <property type="evidence" value="ECO:0007669"/>
    <property type="project" value="InterPro"/>
</dbReference>
<evidence type="ECO:0000259" key="1">
    <source>
        <dbReference type="Pfam" id="PF01717"/>
    </source>
</evidence>
<gene>
    <name evidence="2" type="ORF">JF888_08735</name>
</gene>
<organism evidence="2 3">
    <name type="scientific">Candidatus Dormiibacter inghamiae</name>
    <dbReference type="NCBI Taxonomy" id="3127013"/>
    <lineage>
        <taxon>Bacteria</taxon>
        <taxon>Bacillati</taxon>
        <taxon>Candidatus Dormiibacterota</taxon>
        <taxon>Candidatus Dormibacteria</taxon>
        <taxon>Candidatus Dormibacterales</taxon>
        <taxon>Candidatus Dormibacteraceae</taxon>
        <taxon>Candidatus Dormiibacter</taxon>
    </lineage>
</organism>
<dbReference type="PANTHER" id="PTHR43844:SF2">
    <property type="entry name" value="SYNTHASE, VITAMIN-B12 INDEPENDENT, PUTATIVE (AFU_ORTHOLOGUE AFUA_3G12060)-RELATED"/>
    <property type="match status" value="1"/>
</dbReference>
<dbReference type="RefSeq" id="WP_338178976.1">
    <property type="nucleotide sequence ID" value="NZ_JAEKNQ010000035.1"/>
</dbReference>
<feature type="domain" description="Cobalamin-independent methionine synthase MetE C-terminal/archaeal" evidence="1">
    <location>
        <begin position="10"/>
        <end position="351"/>
    </location>
</feature>
<dbReference type="InterPro" id="IPR038071">
    <property type="entry name" value="UROD/MetE-like_sf"/>
</dbReference>
<dbReference type="SUPFAM" id="SSF51726">
    <property type="entry name" value="UROD/MetE-like"/>
    <property type="match status" value="1"/>
</dbReference>
<proteinExistence type="predicted"/>
<dbReference type="PANTHER" id="PTHR43844">
    <property type="entry name" value="METHIONINE SYNTHASE"/>
    <property type="match status" value="1"/>
</dbReference>
<dbReference type="InterPro" id="IPR002629">
    <property type="entry name" value="Met_Synth_C/arc"/>
</dbReference>
<dbReference type="CDD" id="cd03311">
    <property type="entry name" value="CIMS_C_terminal_like"/>
    <property type="match status" value="1"/>
</dbReference>
<dbReference type="EMBL" id="JAEKNQ010000035">
    <property type="protein sequence ID" value="MBJ7603256.1"/>
    <property type="molecule type" value="Genomic_DNA"/>
</dbReference>
<sequence length="380" mass="41929">MTGADGKRVLTTHVGSLPRPDAVVDVVRKQDDGKVTDAAAADAILRESVAEVVARQVAVGIDMVSDGEMSKISYATYMRHRLTGFELGDAPRAVPADLDAFPDYRDRIASRGETPVYRRPICRSPIAVRDLGPVRADIRHLVEATRTQPVKAAFLTAASPGVIAVFQPDEYYSTQRDYLYAVAEAMKVEYNEIAASGLILQVDCPDLAMGRHIRYRDESEEAFLEHAAEQVEVLNHALADVPAERVRMHVCWGNYEGPHTSDIDLRKILPIVLRAKPSMIAFEAANPRHAHEWEAWLGVKLPEEKVLIPGVIDTCTNYVEHPDLVAQRLRRFVEIAGPERVIAGTDCGFGTFAGFGRVHPDICWAKLQSLVKGAALAFQE</sequence>
<evidence type="ECO:0000313" key="2">
    <source>
        <dbReference type="EMBL" id="MBJ7603256.1"/>
    </source>
</evidence>
<protein>
    <submittedName>
        <fullName evidence="2">Cobalamin-independent methionine synthase II family protein</fullName>
    </submittedName>
</protein>
<dbReference type="Pfam" id="PF01717">
    <property type="entry name" value="Meth_synt_2"/>
    <property type="match status" value="1"/>
</dbReference>
<dbReference type="Proteomes" id="UP000620075">
    <property type="component" value="Unassembled WGS sequence"/>
</dbReference>
<name>A0A934KGW0_9BACT</name>
<dbReference type="AlphaFoldDB" id="A0A934KGW0"/>
<dbReference type="GO" id="GO:0003871">
    <property type="term" value="F:5-methyltetrahydropteroyltriglutamate-homocysteine S-methyltransferase activity"/>
    <property type="evidence" value="ECO:0007669"/>
    <property type="project" value="InterPro"/>
</dbReference>
<reference evidence="2 3" key="1">
    <citation type="submission" date="2020-10" db="EMBL/GenBank/DDBJ databases">
        <title>Ca. Dormibacterota MAGs.</title>
        <authorList>
            <person name="Montgomery K."/>
        </authorList>
    </citation>
    <scope>NUCLEOTIDE SEQUENCE [LARGE SCALE GENOMIC DNA]</scope>
    <source>
        <strain evidence="2">SC8811_S16_3</strain>
    </source>
</reference>